<accession>A0A392R897</accession>
<protein>
    <submittedName>
        <fullName evidence="1">Uncharacterized protein</fullName>
    </submittedName>
</protein>
<name>A0A392R897_9FABA</name>
<comment type="caution">
    <text evidence="1">The sequence shown here is derived from an EMBL/GenBank/DDBJ whole genome shotgun (WGS) entry which is preliminary data.</text>
</comment>
<dbReference type="EMBL" id="LXQA010194580">
    <property type="protein sequence ID" value="MCI32322.1"/>
    <property type="molecule type" value="Genomic_DNA"/>
</dbReference>
<sequence>MKVTIEELEEGLAELKMKEEKPYLDLDMTDDEEEDLWVRRWGRFRKVAVRSKLGVNRIEVKKPPRPNLKIRFKKILDSSKQPDEVKWINIPREPKVEVKKKMSCLKGATPREWDICYAF</sequence>
<evidence type="ECO:0000313" key="2">
    <source>
        <dbReference type="Proteomes" id="UP000265520"/>
    </source>
</evidence>
<dbReference type="AlphaFoldDB" id="A0A392R897"/>
<organism evidence="1 2">
    <name type="scientific">Trifolium medium</name>
    <dbReference type="NCBI Taxonomy" id="97028"/>
    <lineage>
        <taxon>Eukaryota</taxon>
        <taxon>Viridiplantae</taxon>
        <taxon>Streptophyta</taxon>
        <taxon>Embryophyta</taxon>
        <taxon>Tracheophyta</taxon>
        <taxon>Spermatophyta</taxon>
        <taxon>Magnoliopsida</taxon>
        <taxon>eudicotyledons</taxon>
        <taxon>Gunneridae</taxon>
        <taxon>Pentapetalae</taxon>
        <taxon>rosids</taxon>
        <taxon>fabids</taxon>
        <taxon>Fabales</taxon>
        <taxon>Fabaceae</taxon>
        <taxon>Papilionoideae</taxon>
        <taxon>50 kb inversion clade</taxon>
        <taxon>NPAAA clade</taxon>
        <taxon>Hologalegina</taxon>
        <taxon>IRL clade</taxon>
        <taxon>Trifolieae</taxon>
        <taxon>Trifolium</taxon>
    </lineage>
</organism>
<dbReference type="Proteomes" id="UP000265520">
    <property type="component" value="Unassembled WGS sequence"/>
</dbReference>
<evidence type="ECO:0000313" key="1">
    <source>
        <dbReference type="EMBL" id="MCI32322.1"/>
    </source>
</evidence>
<reference evidence="1 2" key="1">
    <citation type="journal article" date="2018" name="Front. Plant Sci.">
        <title>Red Clover (Trifolium pratense) and Zigzag Clover (T. medium) - A Picture of Genomic Similarities and Differences.</title>
        <authorList>
            <person name="Dluhosova J."/>
            <person name="Istvanek J."/>
            <person name="Nedelnik J."/>
            <person name="Repkova J."/>
        </authorList>
    </citation>
    <scope>NUCLEOTIDE SEQUENCE [LARGE SCALE GENOMIC DNA]</scope>
    <source>
        <strain evidence="2">cv. 10/8</strain>
        <tissue evidence="1">Leaf</tissue>
    </source>
</reference>
<keyword evidence="2" id="KW-1185">Reference proteome</keyword>
<proteinExistence type="predicted"/>
<feature type="non-terminal residue" evidence="1">
    <location>
        <position position="119"/>
    </location>
</feature>